<comment type="subcellular location">
    <subcellularLocation>
        <location evidence="1">Membrane</location>
        <topology evidence="1">Multi-pass membrane protein</topology>
    </subcellularLocation>
</comment>
<comment type="similarity">
    <text evidence="2">Belongs to the UPF0382 family.</text>
</comment>
<feature type="transmembrane region" description="Helical" evidence="6">
    <location>
        <begin position="47"/>
        <end position="67"/>
    </location>
</feature>
<organism evidence="8 9">
    <name type="scientific">Marinomonas aquiplantarum</name>
    <dbReference type="NCBI Taxonomy" id="491951"/>
    <lineage>
        <taxon>Bacteria</taxon>
        <taxon>Pseudomonadati</taxon>
        <taxon>Pseudomonadota</taxon>
        <taxon>Gammaproteobacteria</taxon>
        <taxon>Oceanospirillales</taxon>
        <taxon>Oceanospirillaceae</taxon>
        <taxon>Marinomonas</taxon>
    </lineage>
</organism>
<protein>
    <submittedName>
        <fullName evidence="8">Uncharacterized membrane protein YgdD (TMEM256/DUF423 family)</fullName>
    </submittedName>
</protein>
<evidence type="ECO:0000256" key="7">
    <source>
        <dbReference type="SAM" id="SignalP"/>
    </source>
</evidence>
<dbReference type="PANTHER" id="PTHR43461:SF1">
    <property type="entry name" value="TRANSMEMBRANE PROTEIN 256"/>
    <property type="match status" value="1"/>
</dbReference>
<evidence type="ECO:0000256" key="2">
    <source>
        <dbReference type="ARBA" id="ARBA00009694"/>
    </source>
</evidence>
<comment type="caution">
    <text evidence="8">The sequence shown here is derived from an EMBL/GenBank/DDBJ whole genome shotgun (WGS) entry which is preliminary data.</text>
</comment>
<feature type="transmembrane region" description="Helical" evidence="6">
    <location>
        <begin position="99"/>
        <end position="120"/>
    </location>
</feature>
<evidence type="ECO:0000256" key="5">
    <source>
        <dbReference type="ARBA" id="ARBA00023136"/>
    </source>
</evidence>
<feature type="chain" id="PRO_5016570694" evidence="7">
    <location>
        <begin position="27"/>
        <end position="128"/>
    </location>
</feature>
<keyword evidence="3 6" id="KW-0812">Transmembrane</keyword>
<dbReference type="OrthoDB" id="9802121at2"/>
<evidence type="ECO:0000256" key="3">
    <source>
        <dbReference type="ARBA" id="ARBA00022692"/>
    </source>
</evidence>
<sequence>MTKTSFPAKWASLFALQAFLSVAAGAFGAHALTSIFDPKALAWWQTASQYLIYHALAGLLVCLFYHYIGAVQRILVLFFLGNLLFSGSLYVMAFTKLTWLGMLTPLGGTCYLIAWAWLVWRLWQAKPL</sequence>
<dbReference type="Pfam" id="PF04241">
    <property type="entry name" value="DUF423"/>
    <property type="match status" value="1"/>
</dbReference>
<dbReference type="GO" id="GO:0005886">
    <property type="term" value="C:plasma membrane"/>
    <property type="evidence" value="ECO:0007669"/>
    <property type="project" value="TreeGrafter"/>
</dbReference>
<proteinExistence type="inferred from homology"/>
<keyword evidence="4 6" id="KW-1133">Transmembrane helix</keyword>
<reference evidence="8 9" key="1">
    <citation type="submission" date="2018-06" db="EMBL/GenBank/DDBJ databases">
        <title>Genomic Encyclopedia of Type Strains, Phase III (KMG-III): the genomes of soil and plant-associated and newly described type strains.</title>
        <authorList>
            <person name="Whitman W."/>
        </authorList>
    </citation>
    <scope>NUCLEOTIDE SEQUENCE [LARGE SCALE GENOMIC DNA]</scope>
    <source>
        <strain evidence="8 9">CECT 7732</strain>
    </source>
</reference>
<evidence type="ECO:0000256" key="1">
    <source>
        <dbReference type="ARBA" id="ARBA00004141"/>
    </source>
</evidence>
<dbReference type="PANTHER" id="PTHR43461">
    <property type="entry name" value="TRANSMEMBRANE PROTEIN 256"/>
    <property type="match status" value="1"/>
</dbReference>
<name>A0A366D733_9GAMM</name>
<dbReference type="EMBL" id="QNRF01000001">
    <property type="protein sequence ID" value="RBO85796.1"/>
    <property type="molecule type" value="Genomic_DNA"/>
</dbReference>
<feature type="signal peptide" evidence="7">
    <location>
        <begin position="1"/>
        <end position="26"/>
    </location>
</feature>
<keyword evidence="5 6" id="KW-0472">Membrane</keyword>
<evidence type="ECO:0000256" key="4">
    <source>
        <dbReference type="ARBA" id="ARBA00022989"/>
    </source>
</evidence>
<dbReference type="AlphaFoldDB" id="A0A366D733"/>
<accession>A0A366D733</accession>
<evidence type="ECO:0000313" key="9">
    <source>
        <dbReference type="Proteomes" id="UP000252086"/>
    </source>
</evidence>
<gene>
    <name evidence="8" type="ORF">DFP76_10170</name>
</gene>
<evidence type="ECO:0000256" key="6">
    <source>
        <dbReference type="SAM" id="Phobius"/>
    </source>
</evidence>
<dbReference type="RefSeq" id="WP_113872704.1">
    <property type="nucleotide sequence ID" value="NZ_QNRF01000001.1"/>
</dbReference>
<dbReference type="Proteomes" id="UP000252086">
    <property type="component" value="Unassembled WGS sequence"/>
</dbReference>
<evidence type="ECO:0000313" key="8">
    <source>
        <dbReference type="EMBL" id="RBO85796.1"/>
    </source>
</evidence>
<feature type="transmembrane region" description="Helical" evidence="6">
    <location>
        <begin position="74"/>
        <end position="93"/>
    </location>
</feature>
<keyword evidence="9" id="KW-1185">Reference proteome</keyword>
<keyword evidence="7" id="KW-0732">Signal</keyword>
<dbReference type="InterPro" id="IPR006696">
    <property type="entry name" value="DUF423"/>
</dbReference>